<reference evidence="2" key="1">
    <citation type="journal article" date="2014" name="Int. J. Syst. Evol. Microbiol.">
        <title>Complete genome sequence of Corynebacterium casei LMG S-19264T (=DSM 44701T), isolated from a smear-ripened cheese.</title>
        <authorList>
            <consortium name="US DOE Joint Genome Institute (JGI-PGF)"/>
            <person name="Walter F."/>
            <person name="Albersmeier A."/>
            <person name="Kalinowski J."/>
            <person name="Ruckert C."/>
        </authorList>
    </citation>
    <scope>NUCLEOTIDE SEQUENCE</scope>
    <source>
        <strain evidence="2">JCM 4790</strain>
    </source>
</reference>
<accession>A0A918P3L0</accession>
<feature type="compositionally biased region" description="Basic and acidic residues" evidence="1">
    <location>
        <begin position="354"/>
        <end position="365"/>
    </location>
</feature>
<dbReference type="RefSeq" id="WP_190195057.1">
    <property type="nucleotide sequence ID" value="NZ_BMVU01000098.1"/>
</dbReference>
<dbReference type="EMBL" id="BMVU01000098">
    <property type="protein sequence ID" value="GGY14950.1"/>
    <property type="molecule type" value="Genomic_DNA"/>
</dbReference>
<proteinExistence type="predicted"/>
<dbReference type="Pfam" id="PF14022">
    <property type="entry name" value="DUF4238"/>
    <property type="match status" value="1"/>
</dbReference>
<evidence type="ECO:0000313" key="2">
    <source>
        <dbReference type="EMBL" id="GGY14950.1"/>
    </source>
</evidence>
<comment type="caution">
    <text evidence="2">The sequence shown here is derived from an EMBL/GenBank/DDBJ whole genome shotgun (WGS) entry which is preliminary data.</text>
</comment>
<evidence type="ECO:0008006" key="4">
    <source>
        <dbReference type="Google" id="ProtNLM"/>
    </source>
</evidence>
<protein>
    <recommendedName>
        <fullName evidence="4">DUF4238 domain-containing protein</fullName>
    </recommendedName>
</protein>
<name>A0A918P3L0_9ACTN</name>
<organism evidence="2 3">
    <name type="scientific">Streptomyces minutiscleroticus</name>
    <dbReference type="NCBI Taxonomy" id="68238"/>
    <lineage>
        <taxon>Bacteria</taxon>
        <taxon>Bacillati</taxon>
        <taxon>Actinomycetota</taxon>
        <taxon>Actinomycetes</taxon>
        <taxon>Kitasatosporales</taxon>
        <taxon>Streptomycetaceae</taxon>
        <taxon>Streptomyces</taxon>
    </lineage>
</organism>
<keyword evidence="3" id="KW-1185">Reference proteome</keyword>
<dbReference type="InterPro" id="IPR025332">
    <property type="entry name" value="DUF4238"/>
</dbReference>
<sequence length="376" mass="42036">MPRYWLSVFAEDGHVLGRWREGAEYRTRLRGAAAARHFNTDPFAEGECRTVLETYLGDRVDNPAARVMRAIRQGYWPLEETDQQTLVEALAWQLVRTRAFRAWDEQVGEHLFPPMWAAEAVGFVEEHSGRALTPEQRLQVFHAALRQSPPASVITDQRMALRSAIRAFERVRAFLSADERRLVLLRSDRPLLVIGDSGVVLRRQDGAHGITPPLLSATSQLLAPLSPQHLLISTTRSHYRPEEVLTPKRAAKANTGAAAWCQEAVYRLPSMPWPARLRIPGTAPQVRAPALVARPDDGGTPATQPRHPAIRDPELRAILQQFTAPPPRQRKIPSPPIGPRRNVGGHDGNGRLADAADEHAPRRAGAEINPYELRER</sequence>
<dbReference type="AlphaFoldDB" id="A0A918P3L0"/>
<evidence type="ECO:0000313" key="3">
    <source>
        <dbReference type="Proteomes" id="UP000619244"/>
    </source>
</evidence>
<gene>
    <name evidence="2" type="ORF">GCM10010358_78680</name>
</gene>
<evidence type="ECO:0000256" key="1">
    <source>
        <dbReference type="SAM" id="MobiDB-lite"/>
    </source>
</evidence>
<reference evidence="2" key="2">
    <citation type="submission" date="2020-09" db="EMBL/GenBank/DDBJ databases">
        <authorList>
            <person name="Sun Q."/>
            <person name="Ohkuma M."/>
        </authorList>
    </citation>
    <scope>NUCLEOTIDE SEQUENCE</scope>
    <source>
        <strain evidence="2">JCM 4790</strain>
    </source>
</reference>
<feature type="region of interest" description="Disordered" evidence="1">
    <location>
        <begin position="322"/>
        <end position="376"/>
    </location>
</feature>
<dbReference type="Proteomes" id="UP000619244">
    <property type="component" value="Unassembled WGS sequence"/>
</dbReference>